<reference evidence="1 2" key="1">
    <citation type="submission" date="2020-08" db="EMBL/GenBank/DDBJ databases">
        <title>A Genomic Blueprint of the Chicken Gut Microbiome.</title>
        <authorList>
            <person name="Gilroy R."/>
            <person name="Ravi A."/>
            <person name="Getino M."/>
            <person name="Pursley I."/>
            <person name="Horton D.L."/>
            <person name="Alikhan N.-F."/>
            <person name="Baker D."/>
            <person name="Gharbi K."/>
            <person name="Hall N."/>
            <person name="Watson M."/>
            <person name="Adriaenssens E.M."/>
            <person name="Foster-Nyarko E."/>
            <person name="Jarju S."/>
            <person name="Secka A."/>
            <person name="Antonio M."/>
            <person name="Oren A."/>
            <person name="Chaudhuri R."/>
            <person name="La Ragione R.M."/>
            <person name="Hildebrand F."/>
            <person name="Pallen M.J."/>
        </authorList>
    </citation>
    <scope>NUCLEOTIDE SEQUENCE [LARGE SCALE GENOMIC DNA]</scope>
    <source>
        <strain evidence="1 2">Sa1BUA6</strain>
    </source>
</reference>
<evidence type="ECO:0000313" key="2">
    <source>
        <dbReference type="Proteomes" id="UP000621930"/>
    </source>
</evidence>
<organism evidence="1 2">
    <name type="scientific">Acinetobacter pecorum</name>
    <dbReference type="NCBI Taxonomy" id="2762215"/>
    <lineage>
        <taxon>Bacteria</taxon>
        <taxon>Pseudomonadati</taxon>
        <taxon>Pseudomonadota</taxon>
        <taxon>Gammaproteobacteria</taxon>
        <taxon>Moraxellales</taxon>
        <taxon>Moraxellaceae</taxon>
        <taxon>Acinetobacter</taxon>
    </lineage>
</organism>
<sequence length="94" mass="11183">MTQETLVLVYDEALKVHGSATHDINGKLKFLAEYLSLYAKLRNEEALIEIKTLTVRCKYRSRSRTYWVFDMPEISNKKLYIEYLFDLIGEFKRL</sequence>
<proteinExistence type="predicted"/>
<evidence type="ECO:0000313" key="1">
    <source>
        <dbReference type="EMBL" id="MBD8010491.1"/>
    </source>
</evidence>
<name>A0ABR8W1I9_9GAMM</name>
<gene>
    <name evidence="1" type="ORF">H9629_14260</name>
</gene>
<comment type="caution">
    <text evidence="1">The sequence shown here is derived from an EMBL/GenBank/DDBJ whole genome shotgun (WGS) entry which is preliminary data.</text>
</comment>
<dbReference type="RefSeq" id="WP_191731353.1">
    <property type="nucleotide sequence ID" value="NZ_JACSPT010000026.1"/>
</dbReference>
<dbReference type="Proteomes" id="UP000621930">
    <property type="component" value="Unassembled WGS sequence"/>
</dbReference>
<keyword evidence="2" id="KW-1185">Reference proteome</keyword>
<dbReference type="EMBL" id="JACSPT010000026">
    <property type="protein sequence ID" value="MBD8010491.1"/>
    <property type="molecule type" value="Genomic_DNA"/>
</dbReference>
<accession>A0ABR8W1I9</accession>
<protein>
    <submittedName>
        <fullName evidence="1">Uncharacterized protein</fullName>
    </submittedName>
</protein>